<dbReference type="InterPro" id="IPR029070">
    <property type="entry name" value="Chitinase_insertion_sf"/>
</dbReference>
<sequence length="2246" mass="246425">MWFLLVCVFTAFLTAESAGAGAARLVCYVENAGDFAECTHLVYAGDARGEKLDSLLKEYRKNNPRLKILVRASEADKSLQDLLKSKHVQGLEIYDAHLSFNKSKVVETVENARSAINANGGGPLFLALPAHPELLAKYYDLRTLLKKVDLMMVQTHALGMVKKMTYHPSRLSGLWDMMNTDSVVDLVIGLGVPASKIVISLPATARQFTLTNETLSTPGSPTEDDEPKEIDQAELCRQIRKGRWTLERDQDLSAPYAFKDLTWISFEDPSSVDVKGKYARVRGLAGLALHKADKDTDTPCGPTLRTALSKVLNQQSRAPRAAVLRSLENEILSAPFQVQALDALQVSPYRITQVVDSDGVIHSIREDTRTEFSCTRQGYFVHPRSCARFYRCVKFDQLSPEFTVFEFDCPAGLAFDARYEVCVWPGSLPNSQACPGSSEIAPVPHARFTCPAKEGYYADPENCRWFFACLDHGKSMEAYEFRCPFGLGFDAARLKCDWPWLVPNCGNIGRYEAEAFGFSGAVLTGATGFQGKSADSVNIAAHQSLVSGASLDNLVGIQNGFLSKDDVLDTNFIASQEVPNVDFAGPETYQIDEGSFDYALGGQGEPSGLSYKYVSADNINKGLVQATNYNDEDKYTSGSIILDDYRLPANKAVASGKYIPGLYSAKSSSRFDSGKYKGNSAYPGASPKYDSGKYNSGFYRKDKAGQYVHNPAGDRAKPYKHIDVPPVPYDHNDPKYKQNTEYDVGGYKGSYDVGGYKGSYDVGGYKGSYDVGGYQGSYDVGGYKGSDDVGSYSQDSLKGYDYPKPAIPFNEGPTVPQNLYSIEGQLDGYTNGASATTGGATVTYHGHTNTDSGKYVADNTGFNSNSHSLTAGAVKVDLVGKTSLVDVDYSDKENYASQSYSSGVVHSQTVAQPAVSITHIGTDSQNLDGYSYVTTPTSSGIPTTATPLPVTYRTTYVPEVPKSSIKQVFGYTQPAVTYVQPTVVPVKVTDNNQGLNYQFESKDYSLYNTASNINSESGYDYSKPATKLESTISYSTPAPSATVVSYQPQGFGHSQQTIHKVESVGFEYSTPTPVNEQPFKKLVAYTTGPSVSTYVEPAAQSYSHQTIHKVESANAYTPSVEVSGQVSYEVPQTFVQYSTPKPVVSVQPVISTYEPKSVSQQTVHSTVDLSKSNVDSQRQSEEGYEYKQPLVHFQEAPKLIQYSTPAPTEYKSQAYSSQSINRYNTKQYVPVSSTARPIVSSTPVTVYENPILKYTAKATPVTYVSSTYAPQSYSQQTIHRDDSRSEIVSDNQYVAGIRYQEPQTTYYTTGQPALAVQPTISTYQPQAYSQQTIHKIEADKVNAYDTSVSGYEYSQPAVSYETTNVVSSTSVPVVASTYRPKSYSQQTIHKVERQRISSTPLPKVELTYQEPSVSIYENPILKYTQSAAPITYVQPTTSVFTQTYKPVQSTTNYVSKPVEYESSAQQAYETGYSYSQPEIQRNVENVNTAKYSDATLVSQQYFTQSHNTGNTQFGSGKDVVFVSSTPSTLVYEDHYAEYESARKVKPYKAPEYIPPKNEYQQTFVSSTASTPVVQQSSVTHTQDQYDYKSTDYSQQYEGQSSSQFTNSQSNSDQSQIVESVHFSSVPEYNTQYTQAGYQSPEIQVAYKAEEYLPPVASTAVPVVTSTYRPRFSTTTSREYLPPTSKPKYTAPEYLPPVRNTYTVQSTAAPVTKSLEYLPPSESASSSVVNFESFGYNEGELLKGDSKLSTYQDFSVPAVTPIVVSSTVAPATRKSNIVIETAKSHLLGFGTVGPDAGLISTYTTPTTIVSSTDNYYLAPVSSTYAAEVTSAPRRTKTKYLRPAVKSTTQSYEESKTAYKAPEYLPPAEEFVQENRQSFDYQSTGASKIQYNPFQEQVIDNTPVVVATGSAPTRKQNIIVQTAKSHLLGFGTVGTDAGLVSEVSGYSTPGPVEISHGGSAYSTVPVRQELVEVGQVVRKTKPKVAVVTKLNDFNPLLVRKLGAVCSCQSPVLVLKGRRPSVQEQDVEDYTGHVDAGRGDIDDGYVRKSSRFSTIPINTVTATPIVSSTFNPIIVPEDSYYQDYPEASNDNIAIVPTQKEYSEGYVSSTPVVSTTERIIKIKPRVKAITVAPTYKSVLLDEEQSSLGTESESPVSEIDSQSFNRYGPGGWRGRDETLQGSIDCKRAGLFRHPKQCNKFYACRWDCTKQRFTLHIFNCPVQLSFDPNLGACNWPSQGPACQGDTLLTNAL</sequence>
<dbReference type="Gene3D" id="3.10.50.10">
    <property type="match status" value="1"/>
</dbReference>
<evidence type="ECO:0000313" key="6">
    <source>
        <dbReference type="EMBL" id="CAH0723189.1"/>
    </source>
</evidence>
<feature type="region of interest" description="Disordered" evidence="3">
    <location>
        <begin position="1570"/>
        <end position="1616"/>
    </location>
</feature>
<organism evidence="6 7">
    <name type="scientific">Brenthis ino</name>
    <name type="common">lesser marbled fritillary</name>
    <dbReference type="NCBI Taxonomy" id="405034"/>
    <lineage>
        <taxon>Eukaryota</taxon>
        <taxon>Metazoa</taxon>
        <taxon>Ecdysozoa</taxon>
        <taxon>Arthropoda</taxon>
        <taxon>Hexapoda</taxon>
        <taxon>Insecta</taxon>
        <taxon>Pterygota</taxon>
        <taxon>Neoptera</taxon>
        <taxon>Endopterygota</taxon>
        <taxon>Lepidoptera</taxon>
        <taxon>Glossata</taxon>
        <taxon>Ditrysia</taxon>
        <taxon>Papilionoidea</taxon>
        <taxon>Nymphalidae</taxon>
        <taxon>Heliconiinae</taxon>
        <taxon>Argynnini</taxon>
        <taxon>Brenthis</taxon>
    </lineage>
</organism>
<dbReference type="GO" id="GO:0006032">
    <property type="term" value="P:chitin catabolic process"/>
    <property type="evidence" value="ECO:0007669"/>
    <property type="project" value="TreeGrafter"/>
</dbReference>
<dbReference type="SMART" id="SM00494">
    <property type="entry name" value="ChtBD2"/>
    <property type="match status" value="3"/>
</dbReference>
<reference evidence="6" key="1">
    <citation type="submission" date="2021-12" db="EMBL/GenBank/DDBJ databases">
        <authorList>
            <person name="Martin H S."/>
        </authorList>
    </citation>
    <scope>NUCLEOTIDE SEQUENCE</scope>
</reference>
<accession>A0A8J9Y8P4</accession>
<dbReference type="GO" id="GO:0005975">
    <property type="term" value="P:carbohydrate metabolic process"/>
    <property type="evidence" value="ECO:0007669"/>
    <property type="project" value="InterPro"/>
</dbReference>
<dbReference type="SUPFAM" id="SSF57625">
    <property type="entry name" value="Invertebrate chitin-binding proteins"/>
    <property type="match status" value="3"/>
</dbReference>
<evidence type="ECO:0000259" key="5">
    <source>
        <dbReference type="PROSITE" id="PS50940"/>
    </source>
</evidence>
<feature type="compositionally biased region" description="Basic and acidic residues" evidence="3">
    <location>
        <begin position="730"/>
        <end position="740"/>
    </location>
</feature>
<dbReference type="OrthoDB" id="76388at2759"/>
<feature type="chain" id="PRO_5035470929" description="Chitin-binding type-2 domain-containing protein" evidence="4">
    <location>
        <begin position="20"/>
        <end position="2246"/>
    </location>
</feature>
<feature type="domain" description="Chitin-binding type-2" evidence="5">
    <location>
        <begin position="2177"/>
        <end position="2238"/>
    </location>
</feature>
<dbReference type="Pfam" id="PF00704">
    <property type="entry name" value="Glyco_hydro_18"/>
    <property type="match status" value="1"/>
</dbReference>
<feature type="region of interest" description="Disordered" evidence="3">
    <location>
        <begin position="711"/>
        <end position="741"/>
    </location>
</feature>
<feature type="compositionally biased region" description="Polar residues" evidence="3">
    <location>
        <begin position="1570"/>
        <end position="1582"/>
    </location>
</feature>
<gene>
    <name evidence="6" type="ORF">BINO364_LOCUS9053</name>
</gene>
<name>A0A8J9Y8P4_9NEOP</name>
<dbReference type="EMBL" id="OV170223">
    <property type="protein sequence ID" value="CAH0723189.1"/>
    <property type="molecule type" value="Genomic_DNA"/>
</dbReference>
<feature type="domain" description="Chitin-binding type-2" evidence="5">
    <location>
        <begin position="447"/>
        <end position="507"/>
    </location>
</feature>
<dbReference type="Pfam" id="PF01607">
    <property type="entry name" value="CBM_14"/>
    <property type="match status" value="3"/>
</dbReference>
<dbReference type="GO" id="GO:0005576">
    <property type="term" value="C:extracellular region"/>
    <property type="evidence" value="ECO:0007669"/>
    <property type="project" value="InterPro"/>
</dbReference>
<dbReference type="PANTHER" id="PTHR11177:SF235">
    <property type="entry name" value="CHITINASE-LIKE PROTEIN IDGF1-RELATED"/>
    <property type="match status" value="1"/>
</dbReference>
<dbReference type="GO" id="GO:0004568">
    <property type="term" value="F:chitinase activity"/>
    <property type="evidence" value="ECO:0007669"/>
    <property type="project" value="TreeGrafter"/>
</dbReference>
<feature type="non-terminal residue" evidence="6">
    <location>
        <position position="2246"/>
    </location>
</feature>
<dbReference type="PANTHER" id="PTHR11177">
    <property type="entry name" value="CHITINASE"/>
    <property type="match status" value="1"/>
</dbReference>
<evidence type="ECO:0000256" key="3">
    <source>
        <dbReference type="SAM" id="MobiDB-lite"/>
    </source>
</evidence>
<dbReference type="InterPro" id="IPR001223">
    <property type="entry name" value="Glyco_hydro18_cat"/>
</dbReference>
<keyword evidence="2" id="KW-0147">Chitin-binding</keyword>
<comment type="similarity">
    <text evidence="1">Belongs to the glycosyl hydrolase 18 family. Chitinase class II subfamily.</text>
</comment>
<proteinExistence type="inferred from homology"/>
<dbReference type="PROSITE" id="PS50940">
    <property type="entry name" value="CHIT_BIND_II"/>
    <property type="match status" value="3"/>
</dbReference>
<keyword evidence="4" id="KW-0732">Signal</keyword>
<evidence type="ECO:0000256" key="4">
    <source>
        <dbReference type="SAM" id="SignalP"/>
    </source>
</evidence>
<dbReference type="GO" id="GO:0008061">
    <property type="term" value="F:chitin binding"/>
    <property type="evidence" value="ECO:0007669"/>
    <property type="project" value="UniProtKB-KW"/>
</dbReference>
<dbReference type="InterPro" id="IPR011583">
    <property type="entry name" value="Chitinase_II/V-like_cat"/>
</dbReference>
<dbReference type="InterPro" id="IPR017853">
    <property type="entry name" value="GH"/>
</dbReference>
<protein>
    <recommendedName>
        <fullName evidence="5">Chitin-binding type-2 domain-containing protein</fullName>
    </recommendedName>
</protein>
<dbReference type="SUPFAM" id="SSF51445">
    <property type="entry name" value="(Trans)glycosidases"/>
    <property type="match status" value="1"/>
</dbReference>
<dbReference type="Proteomes" id="UP000838878">
    <property type="component" value="Chromosome 3"/>
</dbReference>
<dbReference type="InterPro" id="IPR036508">
    <property type="entry name" value="Chitin-bd_dom_sf"/>
</dbReference>
<dbReference type="Gene3D" id="3.20.20.80">
    <property type="entry name" value="Glycosidases"/>
    <property type="match status" value="1"/>
</dbReference>
<dbReference type="InterPro" id="IPR002557">
    <property type="entry name" value="Chitin-bd_dom"/>
</dbReference>
<evidence type="ECO:0000313" key="7">
    <source>
        <dbReference type="Proteomes" id="UP000838878"/>
    </source>
</evidence>
<evidence type="ECO:0000256" key="1">
    <source>
        <dbReference type="ARBA" id="ARBA00009121"/>
    </source>
</evidence>
<feature type="domain" description="Chitin-binding type-2" evidence="5">
    <location>
        <begin position="371"/>
        <end position="436"/>
    </location>
</feature>
<dbReference type="Gene3D" id="2.170.140.10">
    <property type="entry name" value="Chitin binding domain"/>
    <property type="match status" value="3"/>
</dbReference>
<feature type="compositionally biased region" description="Low complexity" evidence="3">
    <location>
        <begin position="1592"/>
        <end position="1615"/>
    </location>
</feature>
<dbReference type="InterPro" id="IPR050314">
    <property type="entry name" value="Glycosyl_Hydrlase_18"/>
</dbReference>
<keyword evidence="7" id="KW-1185">Reference proteome</keyword>
<dbReference type="SMART" id="SM00636">
    <property type="entry name" value="Glyco_18"/>
    <property type="match status" value="1"/>
</dbReference>
<feature type="compositionally biased region" description="Basic and acidic residues" evidence="3">
    <location>
        <begin position="712"/>
        <end position="723"/>
    </location>
</feature>
<feature type="signal peptide" evidence="4">
    <location>
        <begin position="1"/>
        <end position="19"/>
    </location>
</feature>
<evidence type="ECO:0000256" key="2">
    <source>
        <dbReference type="ARBA" id="ARBA00022669"/>
    </source>
</evidence>